<accession>A0AA88RM81</accession>
<reference evidence="5" key="1">
    <citation type="submission" date="2022-12" db="EMBL/GenBank/DDBJ databases">
        <title>Draft genome assemblies for two species of Escallonia (Escalloniales).</title>
        <authorList>
            <person name="Chanderbali A."/>
            <person name="Dervinis C."/>
            <person name="Anghel I."/>
            <person name="Soltis D."/>
            <person name="Soltis P."/>
            <person name="Zapata F."/>
        </authorList>
    </citation>
    <scope>NUCLEOTIDE SEQUENCE</scope>
    <source>
        <strain evidence="5">UCBG92.1500</strain>
        <tissue evidence="5">Leaf</tissue>
    </source>
</reference>
<evidence type="ECO:0000256" key="2">
    <source>
        <dbReference type="ARBA" id="ARBA00022801"/>
    </source>
</evidence>
<dbReference type="GO" id="GO:0016042">
    <property type="term" value="P:lipid catabolic process"/>
    <property type="evidence" value="ECO:0007669"/>
    <property type="project" value="UniProtKB-KW"/>
</dbReference>
<evidence type="ECO:0000313" key="5">
    <source>
        <dbReference type="EMBL" id="KAK2988254.1"/>
    </source>
</evidence>
<evidence type="ECO:0008006" key="7">
    <source>
        <dbReference type="Google" id="ProtNLM"/>
    </source>
</evidence>
<proteinExistence type="inferred from homology"/>
<dbReference type="InterPro" id="IPR035669">
    <property type="entry name" value="SGNH_plant_lipase-like"/>
</dbReference>
<dbReference type="EMBL" id="JAVXUO010000903">
    <property type="protein sequence ID" value="KAK2988254.1"/>
    <property type="molecule type" value="Genomic_DNA"/>
</dbReference>
<dbReference type="CDD" id="cd01837">
    <property type="entry name" value="SGNH_plant_lipase_like"/>
    <property type="match status" value="1"/>
</dbReference>
<dbReference type="InterPro" id="IPR036514">
    <property type="entry name" value="SGNH_hydro_sf"/>
</dbReference>
<dbReference type="Gene3D" id="3.40.50.1110">
    <property type="entry name" value="SGNH hydrolase"/>
    <property type="match status" value="1"/>
</dbReference>
<dbReference type="Pfam" id="PF00657">
    <property type="entry name" value="Lipase_GDSL"/>
    <property type="match status" value="1"/>
</dbReference>
<dbReference type="InterPro" id="IPR051058">
    <property type="entry name" value="GDSL_Est/Lipase"/>
</dbReference>
<evidence type="ECO:0000256" key="3">
    <source>
        <dbReference type="ARBA" id="ARBA00022963"/>
    </source>
</evidence>
<dbReference type="SUPFAM" id="SSF52266">
    <property type="entry name" value="SGNH hydrolase"/>
    <property type="match status" value="1"/>
</dbReference>
<protein>
    <recommendedName>
        <fullName evidence="7">GDSL esterase/lipase</fullName>
    </recommendedName>
</protein>
<keyword evidence="6" id="KW-1185">Reference proteome</keyword>
<feature type="chain" id="PRO_5041732595" description="GDSL esterase/lipase" evidence="4">
    <location>
        <begin position="22"/>
        <end position="390"/>
    </location>
</feature>
<keyword evidence="3" id="KW-0442">Lipid degradation</keyword>
<dbReference type="PANTHER" id="PTHR45648">
    <property type="entry name" value="GDSL LIPASE/ACYLHYDROLASE FAMILY PROTEIN (AFU_ORTHOLOGUE AFUA_4G14700)"/>
    <property type="match status" value="1"/>
</dbReference>
<name>A0AA88RM81_9ASTE</name>
<keyword evidence="2" id="KW-0378">Hydrolase</keyword>
<dbReference type="PANTHER" id="PTHR45648:SF180">
    <property type="entry name" value="OS04G0561800 PROTEIN"/>
    <property type="match status" value="1"/>
</dbReference>
<gene>
    <name evidence="5" type="ORF">RJ640_028638</name>
</gene>
<sequence length="390" mass="42370">MARGCILLLPLAIVAFNLAKADVPAIFIFGDSTVDVGTNNNLEKCSARADMLYNGIDYPFSKPTGRFSNGQNTADFIARYLGDFIGSPPPFLSLLKCMSTFRSNILHGVNFASGGSGILHDTGKKRFVSLSLSLSLYLPLDLFFARFLPYYQACTRQKKVVPLGQQIRQFANVSANIKAVLGLTEADRLISNSIFIISAGSNDIFDNPPTSISPPVLITELQSAYAIHLENLHKLGAKKFGIISVPPIGCCPFVRANYSATGDCVDDLNAIARAFYDSTDALLRQFSSDFKEVKYSLGNTYLMTMNLIDNPVASGFKNVKTACCGNGTFNGQSPCRVGANLCSNRNDYLFWDMFHPTQAASELAALTLVYAEGPEFVKPMNFSQLAGADV</sequence>
<dbReference type="InterPro" id="IPR001087">
    <property type="entry name" value="GDSL"/>
</dbReference>
<dbReference type="GO" id="GO:0016788">
    <property type="term" value="F:hydrolase activity, acting on ester bonds"/>
    <property type="evidence" value="ECO:0007669"/>
    <property type="project" value="InterPro"/>
</dbReference>
<evidence type="ECO:0000313" key="6">
    <source>
        <dbReference type="Proteomes" id="UP001187471"/>
    </source>
</evidence>
<evidence type="ECO:0000256" key="1">
    <source>
        <dbReference type="ARBA" id="ARBA00008668"/>
    </source>
</evidence>
<dbReference type="AlphaFoldDB" id="A0AA88RM81"/>
<evidence type="ECO:0000256" key="4">
    <source>
        <dbReference type="SAM" id="SignalP"/>
    </source>
</evidence>
<comment type="similarity">
    <text evidence="1">Belongs to the 'GDSL' lipolytic enzyme family.</text>
</comment>
<keyword evidence="4" id="KW-0732">Signal</keyword>
<feature type="signal peptide" evidence="4">
    <location>
        <begin position="1"/>
        <end position="21"/>
    </location>
</feature>
<comment type="caution">
    <text evidence="5">The sequence shown here is derived from an EMBL/GenBank/DDBJ whole genome shotgun (WGS) entry which is preliminary data.</text>
</comment>
<keyword evidence="3" id="KW-0443">Lipid metabolism</keyword>
<organism evidence="5 6">
    <name type="scientific">Escallonia rubra</name>
    <dbReference type="NCBI Taxonomy" id="112253"/>
    <lineage>
        <taxon>Eukaryota</taxon>
        <taxon>Viridiplantae</taxon>
        <taxon>Streptophyta</taxon>
        <taxon>Embryophyta</taxon>
        <taxon>Tracheophyta</taxon>
        <taxon>Spermatophyta</taxon>
        <taxon>Magnoliopsida</taxon>
        <taxon>eudicotyledons</taxon>
        <taxon>Gunneridae</taxon>
        <taxon>Pentapetalae</taxon>
        <taxon>asterids</taxon>
        <taxon>campanulids</taxon>
        <taxon>Escalloniales</taxon>
        <taxon>Escalloniaceae</taxon>
        <taxon>Escallonia</taxon>
    </lineage>
</organism>
<dbReference type="Proteomes" id="UP001187471">
    <property type="component" value="Unassembled WGS sequence"/>
</dbReference>